<accession>A0A1G8ER89</accession>
<keyword evidence="2" id="KW-1185">Reference proteome</keyword>
<dbReference type="Proteomes" id="UP000243588">
    <property type="component" value="Unassembled WGS sequence"/>
</dbReference>
<name>A0A1G8ER89_9FLAO</name>
<evidence type="ECO:0000313" key="1">
    <source>
        <dbReference type="EMBL" id="SDH72395.1"/>
    </source>
</evidence>
<dbReference type="RefSeq" id="WP_090408651.1">
    <property type="nucleotide sequence ID" value="NZ_CP047050.1"/>
</dbReference>
<dbReference type="EMBL" id="FNDQ01000012">
    <property type="protein sequence ID" value="SDH72395.1"/>
    <property type="molecule type" value="Genomic_DNA"/>
</dbReference>
<dbReference type="STRING" id="702745.SAMN05421818_11230"/>
<dbReference type="AlphaFoldDB" id="A0A1G8ER89"/>
<proteinExistence type="predicted"/>
<gene>
    <name evidence="1" type="ORF">SAMN05421818_11230</name>
</gene>
<reference evidence="2" key="1">
    <citation type="submission" date="2016-10" db="EMBL/GenBank/DDBJ databases">
        <authorList>
            <person name="Varghese N."/>
            <person name="Submissions S."/>
        </authorList>
    </citation>
    <scope>NUCLEOTIDE SEQUENCE [LARGE SCALE GENOMIC DNA]</scope>
    <source>
        <strain evidence="2">DSM 23313</strain>
    </source>
</reference>
<evidence type="ECO:0000313" key="2">
    <source>
        <dbReference type="Proteomes" id="UP000243588"/>
    </source>
</evidence>
<protein>
    <submittedName>
        <fullName evidence="1">Uncharacterized protein</fullName>
    </submittedName>
</protein>
<sequence>MQLPKFVLADNTEFPDDIFIVHLDFPRFIINLNTDEIEFLETIEENEEAEVEAEMEGLIVKAGEFYEREMERYVEDEELGEED</sequence>
<organism evidence="1 2">
    <name type="scientific">Myroides phaeus</name>
    <dbReference type="NCBI Taxonomy" id="702745"/>
    <lineage>
        <taxon>Bacteria</taxon>
        <taxon>Pseudomonadati</taxon>
        <taxon>Bacteroidota</taxon>
        <taxon>Flavobacteriia</taxon>
        <taxon>Flavobacteriales</taxon>
        <taxon>Flavobacteriaceae</taxon>
        <taxon>Myroides</taxon>
    </lineage>
</organism>
<dbReference type="OrthoDB" id="1099259at2"/>